<protein>
    <recommendedName>
        <fullName evidence="3">PE domain-containing protein</fullName>
    </recommendedName>
</protein>
<accession>G7H7T7</accession>
<gene>
    <name evidence="1" type="ORF">GOARA_091_00300</name>
</gene>
<dbReference type="EMBL" id="BAEE01000091">
    <property type="protein sequence ID" value="GAB11912.1"/>
    <property type="molecule type" value="Genomic_DNA"/>
</dbReference>
<dbReference type="STRING" id="1073574.GOARA_091_00300"/>
<dbReference type="GO" id="GO:0009306">
    <property type="term" value="P:protein secretion"/>
    <property type="evidence" value="ECO:0007669"/>
    <property type="project" value="InterPro"/>
</dbReference>
<dbReference type="Proteomes" id="UP000035088">
    <property type="component" value="Unassembled WGS sequence"/>
</dbReference>
<keyword evidence="2" id="KW-1185">Reference proteome</keyword>
<dbReference type="AlphaFoldDB" id="G7H7T7"/>
<sequence length="106" mass="10604">MTANLTAVPEAITAFGEVEALVSSQLITAGAVNIAAVTAMMTPVFGLLGAEHLAATIMAMTTNTFEVGQLAAVHAGHAVAAFGSAANYTAADAHHASEVLNIGKLI</sequence>
<dbReference type="InterPro" id="IPR022536">
    <property type="entry name" value="EspC"/>
</dbReference>
<name>G7H7T7_9ACTN</name>
<evidence type="ECO:0000313" key="1">
    <source>
        <dbReference type="EMBL" id="GAB11912.1"/>
    </source>
</evidence>
<proteinExistence type="predicted"/>
<dbReference type="OrthoDB" id="4382075at2"/>
<comment type="caution">
    <text evidence="1">The sequence shown here is derived from an EMBL/GenBank/DDBJ whole genome shotgun (WGS) entry which is preliminary data.</text>
</comment>
<reference evidence="1 2" key="1">
    <citation type="submission" date="2011-11" db="EMBL/GenBank/DDBJ databases">
        <title>Whole genome shotgun sequence of Gordonia araii NBRC 100433.</title>
        <authorList>
            <person name="Yoshida Y."/>
            <person name="Hosoyama A."/>
            <person name="Tsuchikane K."/>
            <person name="Katsumata H."/>
            <person name="Yamazaki S."/>
            <person name="Fujita N."/>
        </authorList>
    </citation>
    <scope>NUCLEOTIDE SEQUENCE [LARGE SCALE GENOMIC DNA]</scope>
    <source>
        <strain evidence="1 2">NBRC 100433</strain>
    </source>
</reference>
<dbReference type="RefSeq" id="WP_007323986.1">
    <property type="nucleotide sequence ID" value="NZ_BAEE01000091.1"/>
</dbReference>
<evidence type="ECO:0008006" key="3">
    <source>
        <dbReference type="Google" id="ProtNLM"/>
    </source>
</evidence>
<evidence type="ECO:0000313" key="2">
    <source>
        <dbReference type="Proteomes" id="UP000035088"/>
    </source>
</evidence>
<organism evidence="1 2">
    <name type="scientific">Gordonia araii NBRC 100433</name>
    <dbReference type="NCBI Taxonomy" id="1073574"/>
    <lineage>
        <taxon>Bacteria</taxon>
        <taxon>Bacillati</taxon>
        <taxon>Actinomycetota</taxon>
        <taxon>Actinomycetes</taxon>
        <taxon>Mycobacteriales</taxon>
        <taxon>Gordoniaceae</taxon>
        <taxon>Gordonia</taxon>
    </lineage>
</organism>
<dbReference type="Pfam" id="PF10824">
    <property type="entry name" value="T7SS_ESX_EspC"/>
    <property type="match status" value="1"/>
</dbReference>